<dbReference type="SUPFAM" id="SSF55874">
    <property type="entry name" value="ATPase domain of HSP90 chaperone/DNA topoisomerase II/histidine kinase"/>
    <property type="match status" value="1"/>
</dbReference>
<evidence type="ECO:0000259" key="10">
    <source>
        <dbReference type="SMART" id="SM00387"/>
    </source>
</evidence>
<evidence type="ECO:0000256" key="6">
    <source>
        <dbReference type="ARBA" id="ARBA00022777"/>
    </source>
</evidence>
<keyword evidence="7" id="KW-0067">ATP-binding</keyword>
<dbReference type="GO" id="GO:0005524">
    <property type="term" value="F:ATP binding"/>
    <property type="evidence" value="ECO:0007669"/>
    <property type="project" value="UniProtKB-KW"/>
</dbReference>
<feature type="domain" description="Histidine kinase/HSP90-like ATPase" evidence="10">
    <location>
        <begin position="678"/>
        <end position="788"/>
    </location>
</feature>
<keyword evidence="4" id="KW-0808">Transferase</keyword>
<evidence type="ECO:0000313" key="12">
    <source>
        <dbReference type="EMBL" id="BEQ12965.1"/>
    </source>
</evidence>
<dbReference type="RefSeq" id="WP_338604055.1">
    <property type="nucleotide sequence ID" value="NZ_AP028679.1"/>
</dbReference>
<dbReference type="Pfam" id="PF13188">
    <property type="entry name" value="PAS_8"/>
    <property type="match status" value="1"/>
</dbReference>
<dbReference type="Pfam" id="PF00989">
    <property type="entry name" value="PAS"/>
    <property type="match status" value="1"/>
</dbReference>
<dbReference type="SMART" id="SM00387">
    <property type="entry name" value="HATPase_c"/>
    <property type="match status" value="1"/>
</dbReference>
<dbReference type="Gene3D" id="1.10.287.130">
    <property type="match status" value="1"/>
</dbReference>
<dbReference type="Proteomes" id="UP001366166">
    <property type="component" value="Chromosome"/>
</dbReference>
<dbReference type="CDD" id="cd00130">
    <property type="entry name" value="PAS"/>
    <property type="match status" value="2"/>
</dbReference>
<dbReference type="AlphaFoldDB" id="A0AAU9EAG6"/>
<dbReference type="EMBL" id="AP028679">
    <property type="protein sequence ID" value="BEQ12965.1"/>
    <property type="molecule type" value="Genomic_DNA"/>
</dbReference>
<dbReference type="SUPFAM" id="SSF47384">
    <property type="entry name" value="Homodimeric domain of signal transducing histidine kinase"/>
    <property type="match status" value="1"/>
</dbReference>
<keyword evidence="3" id="KW-0597">Phosphoprotein</keyword>
<dbReference type="GO" id="GO:0000155">
    <property type="term" value="F:phosphorelay sensor kinase activity"/>
    <property type="evidence" value="ECO:0007669"/>
    <property type="project" value="InterPro"/>
</dbReference>
<feature type="domain" description="PAS" evidence="9">
    <location>
        <begin position="175"/>
        <end position="245"/>
    </location>
</feature>
<evidence type="ECO:0000256" key="4">
    <source>
        <dbReference type="ARBA" id="ARBA00022679"/>
    </source>
</evidence>
<dbReference type="Gene3D" id="3.30.565.10">
    <property type="entry name" value="Histidine kinase-like ATPase, C-terminal domain"/>
    <property type="match status" value="1"/>
</dbReference>
<dbReference type="CDD" id="cd00082">
    <property type="entry name" value="HisKA"/>
    <property type="match status" value="1"/>
</dbReference>
<evidence type="ECO:0000256" key="8">
    <source>
        <dbReference type="ARBA" id="ARBA00023012"/>
    </source>
</evidence>
<dbReference type="SUPFAM" id="SSF55785">
    <property type="entry name" value="PYP-like sensor domain (PAS domain)"/>
    <property type="match status" value="3"/>
</dbReference>
<dbReference type="EC" id="2.7.13.3" evidence="2"/>
<dbReference type="InterPro" id="IPR004358">
    <property type="entry name" value="Sig_transdc_His_kin-like_C"/>
</dbReference>
<dbReference type="Pfam" id="PF13426">
    <property type="entry name" value="PAS_9"/>
    <property type="match status" value="1"/>
</dbReference>
<gene>
    <name evidence="12" type="ORF">FAK_00310</name>
</gene>
<dbReference type="InterPro" id="IPR000014">
    <property type="entry name" value="PAS"/>
</dbReference>
<dbReference type="SMART" id="SM00388">
    <property type="entry name" value="HisKA"/>
    <property type="match status" value="1"/>
</dbReference>
<feature type="domain" description="Signal transduction histidine kinase dimerisation/phosphoacceptor" evidence="11">
    <location>
        <begin position="570"/>
        <end position="636"/>
    </location>
</feature>
<dbReference type="Pfam" id="PF00512">
    <property type="entry name" value="HisKA"/>
    <property type="match status" value="1"/>
</dbReference>
<evidence type="ECO:0000313" key="13">
    <source>
        <dbReference type="Proteomes" id="UP001366166"/>
    </source>
</evidence>
<dbReference type="PANTHER" id="PTHR43065:SF10">
    <property type="entry name" value="PEROXIDE STRESS-ACTIVATED HISTIDINE KINASE MAK3"/>
    <property type="match status" value="1"/>
</dbReference>
<evidence type="ECO:0000256" key="2">
    <source>
        <dbReference type="ARBA" id="ARBA00012438"/>
    </source>
</evidence>
<sequence>MVRHLVELNRFFEEFRPILARGAPPNRQGRAIISTLGGLLGANGGAVSAWERGGNLVMMATWGLPPAEARRLRTMAQAPPGCPGEPLGRVGWVSVGPGEAVESGWPQFDRLVQDLITGQWLALWPLTRVGGSGLALLRFKERPAWGPGFAQAAAGVLALTVDNVLLNAQVHARQDDYSRIFANSRDMIYLSSRDGRWVDVNPAGVEMLGYASREELLATPDSAQKAYLNPNDRKRFQAAIEKDGFVKDYEVTFVKKNGAPIEVAITASVREQNSVVLGYEGIIKDITAAKHSQERIEQERLLAASILELVPVAIFVVDQHHKVLHWNKGCEELTGWKRQDILGTDKTWEVFGRPKGVSLADVVLDGDLDKLRSIYGHESLRRSTLSPDAWEAEHYFEDLGGRPKELFFSAAPLRDAAGNVTGAVEAIIETTDLKELQRRLAQSEALYRTLVEANREGIVLHDYNGFIFGNQAFLQMFGLNDISQAGSDFLELLADSCRRGYLEWMRQVESGEGAPVFEGQGIRTDGVFDLEVTATPCPYRGSTALLFSTRDVTMRKAMEEQLIRSERLAATGKLAFDIAHEVNNPLGGILTYAHLMQEDLGATSELTPTVDKIIKLTNRCKIIVRGLLDFARQDTPEKEPMDLNRVLEEVVSLMEGHMILRKVELHRDLAPDLPMLWGQRAKVEQVFLNLIINAAEAMEGQGRLEMTTRHHPKTREVSITFTDTGPGMDEETARRVFEPFFTTKPRGRGTGLGLAISHGIVQQHGGRVELNTRPGMGSTFRIIFPVGDS</sequence>
<dbReference type="NCBIfam" id="TIGR00229">
    <property type="entry name" value="sensory_box"/>
    <property type="match status" value="3"/>
</dbReference>
<keyword evidence="6" id="KW-0418">Kinase</keyword>
<evidence type="ECO:0000256" key="5">
    <source>
        <dbReference type="ARBA" id="ARBA00022741"/>
    </source>
</evidence>
<dbReference type="PRINTS" id="PR00344">
    <property type="entry name" value="BCTRLSENSOR"/>
</dbReference>
<reference evidence="13" key="1">
    <citation type="journal article" date="2023" name="Arch. Microbiol.">
        <title>Desulfoferula mesophilus gen. nov. sp. nov., a mesophilic sulfate-reducing bacterium isolated from a brackish lake sediment.</title>
        <authorList>
            <person name="Watanabe T."/>
            <person name="Yabe T."/>
            <person name="Tsuji J.M."/>
            <person name="Fukui M."/>
        </authorList>
    </citation>
    <scope>NUCLEOTIDE SEQUENCE [LARGE SCALE GENOMIC DNA]</scope>
    <source>
        <strain evidence="13">12FAK</strain>
    </source>
</reference>
<comment type="catalytic activity">
    <reaction evidence="1">
        <text>ATP + protein L-histidine = ADP + protein N-phospho-L-histidine.</text>
        <dbReference type="EC" id="2.7.13.3"/>
    </reaction>
</comment>
<protein>
    <recommendedName>
        <fullName evidence="2">histidine kinase</fullName>
        <ecNumber evidence="2">2.7.13.3</ecNumber>
    </recommendedName>
</protein>
<feature type="domain" description="PAS" evidence="9">
    <location>
        <begin position="301"/>
        <end position="368"/>
    </location>
</feature>
<dbReference type="InterPro" id="IPR003594">
    <property type="entry name" value="HATPase_dom"/>
</dbReference>
<organism evidence="12 13">
    <name type="scientific">Desulfoferula mesophila</name>
    <dbReference type="NCBI Taxonomy" id="3058419"/>
    <lineage>
        <taxon>Bacteria</taxon>
        <taxon>Pseudomonadati</taxon>
        <taxon>Thermodesulfobacteriota</taxon>
        <taxon>Desulfarculia</taxon>
        <taxon>Desulfarculales</taxon>
        <taxon>Desulfarculaceae</taxon>
        <taxon>Desulfoferula</taxon>
    </lineage>
</organism>
<dbReference type="Pfam" id="PF02518">
    <property type="entry name" value="HATPase_c"/>
    <property type="match status" value="1"/>
</dbReference>
<accession>A0AAU9EAG6</accession>
<feature type="domain" description="PAS" evidence="9">
    <location>
        <begin position="445"/>
        <end position="510"/>
    </location>
</feature>
<dbReference type="Gene3D" id="3.30.450.20">
    <property type="entry name" value="PAS domain"/>
    <property type="match status" value="3"/>
</dbReference>
<keyword evidence="13" id="KW-1185">Reference proteome</keyword>
<evidence type="ECO:0000256" key="3">
    <source>
        <dbReference type="ARBA" id="ARBA00022553"/>
    </source>
</evidence>
<dbReference type="InterPro" id="IPR003661">
    <property type="entry name" value="HisK_dim/P_dom"/>
</dbReference>
<dbReference type="InterPro" id="IPR036097">
    <property type="entry name" value="HisK_dim/P_sf"/>
</dbReference>
<name>A0AAU9EAG6_9BACT</name>
<proteinExistence type="predicted"/>
<dbReference type="InterPro" id="IPR013767">
    <property type="entry name" value="PAS_fold"/>
</dbReference>
<dbReference type="PANTHER" id="PTHR43065">
    <property type="entry name" value="SENSOR HISTIDINE KINASE"/>
    <property type="match status" value="1"/>
</dbReference>
<dbReference type="InterPro" id="IPR035965">
    <property type="entry name" value="PAS-like_dom_sf"/>
</dbReference>
<evidence type="ECO:0000259" key="9">
    <source>
        <dbReference type="SMART" id="SM00091"/>
    </source>
</evidence>
<dbReference type="SMART" id="SM00091">
    <property type="entry name" value="PAS"/>
    <property type="match status" value="3"/>
</dbReference>
<evidence type="ECO:0000259" key="11">
    <source>
        <dbReference type="SMART" id="SM00388"/>
    </source>
</evidence>
<keyword evidence="8" id="KW-0902">Two-component regulatory system</keyword>
<evidence type="ECO:0000256" key="7">
    <source>
        <dbReference type="ARBA" id="ARBA00022840"/>
    </source>
</evidence>
<evidence type="ECO:0000256" key="1">
    <source>
        <dbReference type="ARBA" id="ARBA00000085"/>
    </source>
</evidence>
<dbReference type="InterPro" id="IPR036890">
    <property type="entry name" value="HATPase_C_sf"/>
</dbReference>
<dbReference type="KEGG" id="dmp:FAK_00310"/>
<keyword evidence="5" id="KW-0547">Nucleotide-binding</keyword>